<keyword evidence="2" id="KW-0378">Hydrolase</keyword>
<dbReference type="Gene3D" id="3.40.50.1820">
    <property type="entry name" value="alpha/beta hydrolase"/>
    <property type="match status" value="1"/>
</dbReference>
<keyword evidence="3" id="KW-1185">Reference proteome</keyword>
<dbReference type="GO" id="GO:0016787">
    <property type="term" value="F:hydrolase activity"/>
    <property type="evidence" value="ECO:0007669"/>
    <property type="project" value="UniProtKB-KW"/>
</dbReference>
<dbReference type="InterPro" id="IPR029058">
    <property type="entry name" value="AB_hydrolase_fold"/>
</dbReference>
<dbReference type="InterPro" id="IPR000073">
    <property type="entry name" value="AB_hydrolase_1"/>
</dbReference>
<dbReference type="SUPFAM" id="SSF53474">
    <property type="entry name" value="alpha/beta-Hydrolases"/>
    <property type="match status" value="1"/>
</dbReference>
<dbReference type="PANTHER" id="PTHR48182">
    <property type="entry name" value="PROTEIN SERAC1"/>
    <property type="match status" value="1"/>
</dbReference>
<name>A0A975B2Z9_9BACT</name>
<proteinExistence type="predicted"/>
<dbReference type="Pfam" id="PF00561">
    <property type="entry name" value="Abhydrolase_1"/>
    <property type="match status" value="1"/>
</dbReference>
<dbReference type="InterPro" id="IPR052374">
    <property type="entry name" value="SERAC1"/>
</dbReference>
<gene>
    <name evidence="2" type="ORF">dnl_00350</name>
</gene>
<organism evidence="2 3">
    <name type="scientific">Desulfonema limicola</name>
    <dbReference type="NCBI Taxonomy" id="45656"/>
    <lineage>
        <taxon>Bacteria</taxon>
        <taxon>Pseudomonadati</taxon>
        <taxon>Thermodesulfobacteriota</taxon>
        <taxon>Desulfobacteria</taxon>
        <taxon>Desulfobacterales</taxon>
        <taxon>Desulfococcaceae</taxon>
        <taxon>Desulfonema</taxon>
    </lineage>
</organism>
<reference evidence="2" key="1">
    <citation type="journal article" date="2021" name="Microb. Physiol.">
        <title>Proteogenomic Insights into the Physiology of Marine, Sulfate-Reducing, Filamentous Desulfonema limicola and Desulfonema magnum.</title>
        <authorList>
            <person name="Schnaars V."/>
            <person name="Wohlbrand L."/>
            <person name="Scheve S."/>
            <person name="Hinrichs C."/>
            <person name="Reinhardt R."/>
            <person name="Rabus R."/>
        </authorList>
    </citation>
    <scope>NUCLEOTIDE SEQUENCE</scope>
    <source>
        <strain evidence="2">5ac10</strain>
    </source>
</reference>
<protein>
    <submittedName>
        <fullName evidence="2">Alpha/beta hydrolase fold-containing protein</fullName>
    </submittedName>
</protein>
<dbReference type="KEGG" id="dli:dnl_00350"/>
<dbReference type="RefSeq" id="WP_207689777.1">
    <property type="nucleotide sequence ID" value="NZ_CP061799.1"/>
</dbReference>
<dbReference type="PANTHER" id="PTHR48182:SF3">
    <property type="entry name" value="DUF676 DOMAIN-CONTAINING PROTEIN"/>
    <property type="match status" value="1"/>
</dbReference>
<evidence type="ECO:0000313" key="3">
    <source>
        <dbReference type="Proteomes" id="UP000663720"/>
    </source>
</evidence>
<accession>A0A975B2Z9</accession>
<evidence type="ECO:0000259" key="1">
    <source>
        <dbReference type="Pfam" id="PF00561"/>
    </source>
</evidence>
<sequence>MTHRQKSFILMIIFGLLFVKSIFAADRQYIEQNPDNRSIAIFIHGFTGNYEKTWGRLPLLLLNDQNLIKYDFLFWGYPTKFFGKNETIDNIADHLKTEIDFLNKPFDQIILVGHSMGGLVIRAYIVQALLDGKGDDLNNIKDILLFGTPNDGILKAQFVPKIVNDQIVDMGIASEFIIKLRRYWIQRVIDVNKNDKYNRSIPTIAIAGFGDHFVSKESVESIFRDTAVTDGDHVSMVKPNDPNHLTFRIIRKRLQAALQINDSPNRTIESDDKKLFFKGKEFNINNSCIPKFANNTGISGDSIVVETGNHTGCYVGFTIPDYYKGTNAKIKFDISIRKGSAYVLIDDAFNKKPIKATTKYMQNSDIYSIEKEWGIPHYRDIVAAVAVEKNSIVEIISGSIMKVDQKTLKK</sequence>
<dbReference type="EMBL" id="CP061799">
    <property type="protein sequence ID" value="QTA77838.1"/>
    <property type="molecule type" value="Genomic_DNA"/>
</dbReference>
<feature type="domain" description="AB hydrolase-1" evidence="1">
    <location>
        <begin position="41"/>
        <end position="125"/>
    </location>
</feature>
<dbReference type="AlphaFoldDB" id="A0A975B2Z9"/>
<dbReference type="Proteomes" id="UP000663720">
    <property type="component" value="Chromosome"/>
</dbReference>
<evidence type="ECO:0000313" key="2">
    <source>
        <dbReference type="EMBL" id="QTA77838.1"/>
    </source>
</evidence>